<feature type="transmembrane region" description="Helical" evidence="1">
    <location>
        <begin position="102"/>
        <end position="122"/>
    </location>
</feature>
<proteinExistence type="predicted"/>
<dbReference type="AlphaFoldDB" id="A0A1F7GAY7"/>
<feature type="transmembrane region" description="Helical" evidence="1">
    <location>
        <begin position="134"/>
        <end position="159"/>
    </location>
</feature>
<organism evidence="2 3">
    <name type="scientific">Candidatus Roizmanbacteria bacterium RIFCSPHIGHO2_01_FULL_39_12b</name>
    <dbReference type="NCBI Taxonomy" id="1802030"/>
    <lineage>
        <taxon>Bacteria</taxon>
        <taxon>Candidatus Roizmaniibacteriota</taxon>
    </lineage>
</organism>
<evidence type="ECO:0000313" key="2">
    <source>
        <dbReference type="EMBL" id="OGK16037.1"/>
    </source>
</evidence>
<feature type="transmembrane region" description="Helical" evidence="1">
    <location>
        <begin position="171"/>
        <end position="192"/>
    </location>
</feature>
<dbReference type="Proteomes" id="UP000178372">
    <property type="component" value="Unassembled WGS sequence"/>
</dbReference>
<accession>A0A1F7GAY7</accession>
<dbReference type="EMBL" id="MFZF01000021">
    <property type="protein sequence ID" value="OGK16037.1"/>
    <property type="molecule type" value="Genomic_DNA"/>
</dbReference>
<feature type="transmembrane region" description="Helical" evidence="1">
    <location>
        <begin position="79"/>
        <end position="96"/>
    </location>
</feature>
<reference evidence="2 3" key="1">
    <citation type="journal article" date="2016" name="Nat. Commun.">
        <title>Thousands of microbial genomes shed light on interconnected biogeochemical processes in an aquifer system.</title>
        <authorList>
            <person name="Anantharaman K."/>
            <person name="Brown C.T."/>
            <person name="Hug L.A."/>
            <person name="Sharon I."/>
            <person name="Castelle C.J."/>
            <person name="Probst A.J."/>
            <person name="Thomas B.C."/>
            <person name="Singh A."/>
            <person name="Wilkins M.J."/>
            <person name="Karaoz U."/>
            <person name="Brodie E.L."/>
            <person name="Williams K.H."/>
            <person name="Hubbard S.S."/>
            <person name="Banfield J.F."/>
        </authorList>
    </citation>
    <scope>NUCLEOTIDE SEQUENCE [LARGE SCALE GENOMIC DNA]</scope>
</reference>
<evidence type="ECO:0008006" key="4">
    <source>
        <dbReference type="Google" id="ProtNLM"/>
    </source>
</evidence>
<name>A0A1F7GAY7_9BACT</name>
<protein>
    <recommendedName>
        <fullName evidence="4">Phosphatidic acid phosphatase type 2/haloperoxidase domain-containing protein</fullName>
    </recommendedName>
</protein>
<keyword evidence="1" id="KW-0472">Membrane</keyword>
<evidence type="ECO:0000256" key="1">
    <source>
        <dbReference type="SAM" id="Phobius"/>
    </source>
</evidence>
<gene>
    <name evidence="2" type="ORF">A2690_01300</name>
</gene>
<evidence type="ECO:0000313" key="3">
    <source>
        <dbReference type="Proteomes" id="UP000178372"/>
    </source>
</evidence>
<keyword evidence="1" id="KW-1133">Transmembrane helix</keyword>
<feature type="transmembrane region" description="Helical" evidence="1">
    <location>
        <begin position="12"/>
        <end position="31"/>
    </location>
</feature>
<sequence length="193" mass="21901">MKETLAKVLSLLFGFPLIVFLMSYGIILSKMDLSKTIIMFVLLGIFELLIPLLVLIVLFKKNVITDMDVAKRSERVLPFLIITICFSVAVLLSRQFGNAFLFNYQLILFMTVLASFAITLFWKISLHTGITTVTIVFLTVFSGVYFLPVTGILPAIYWARFHLKRHTHSQLIAGVMVNVAITVLLLRFFGYVK</sequence>
<comment type="caution">
    <text evidence="2">The sequence shown here is derived from an EMBL/GenBank/DDBJ whole genome shotgun (WGS) entry which is preliminary data.</text>
</comment>
<keyword evidence="1" id="KW-0812">Transmembrane</keyword>
<feature type="transmembrane region" description="Helical" evidence="1">
    <location>
        <begin position="37"/>
        <end position="59"/>
    </location>
</feature>